<feature type="transmembrane region" description="Helical" evidence="1">
    <location>
        <begin position="31"/>
        <end position="49"/>
    </location>
</feature>
<evidence type="ECO:0000256" key="1">
    <source>
        <dbReference type="SAM" id="Phobius"/>
    </source>
</evidence>
<comment type="caution">
    <text evidence="2">The sequence shown here is derived from an EMBL/GenBank/DDBJ whole genome shotgun (WGS) entry which is preliminary data.</text>
</comment>
<dbReference type="AlphaFoldDB" id="A0A1F4Q075"/>
<protein>
    <submittedName>
        <fullName evidence="2">Uncharacterized protein</fullName>
    </submittedName>
</protein>
<evidence type="ECO:0000313" key="3">
    <source>
        <dbReference type="Proteomes" id="UP000178724"/>
    </source>
</evidence>
<keyword evidence="1" id="KW-0472">Membrane</keyword>
<name>A0A1F4Q075_UNCSA</name>
<organism evidence="2 3">
    <name type="scientific">candidate division WOR-1 bacterium RIFCSPHIGHO2_01_FULL_53_15</name>
    <dbReference type="NCBI Taxonomy" id="1802564"/>
    <lineage>
        <taxon>Bacteria</taxon>
        <taxon>Bacillati</taxon>
        <taxon>Saganbacteria</taxon>
    </lineage>
</organism>
<reference evidence="2 3" key="1">
    <citation type="journal article" date="2016" name="Nat. Commun.">
        <title>Thousands of microbial genomes shed light on interconnected biogeochemical processes in an aquifer system.</title>
        <authorList>
            <person name="Anantharaman K."/>
            <person name="Brown C.T."/>
            <person name="Hug L.A."/>
            <person name="Sharon I."/>
            <person name="Castelle C.J."/>
            <person name="Probst A.J."/>
            <person name="Thomas B.C."/>
            <person name="Singh A."/>
            <person name="Wilkins M.J."/>
            <person name="Karaoz U."/>
            <person name="Brodie E.L."/>
            <person name="Williams K.H."/>
            <person name="Hubbard S.S."/>
            <person name="Banfield J.F."/>
        </authorList>
    </citation>
    <scope>NUCLEOTIDE SEQUENCE [LARGE SCALE GENOMIC DNA]</scope>
</reference>
<accession>A0A1F4Q075</accession>
<proteinExistence type="predicted"/>
<dbReference type="EMBL" id="METM01000027">
    <property type="protein sequence ID" value="OGB89287.1"/>
    <property type="molecule type" value="Genomic_DNA"/>
</dbReference>
<keyword evidence="1" id="KW-1133">Transmembrane helix</keyword>
<evidence type="ECO:0000313" key="2">
    <source>
        <dbReference type="EMBL" id="OGB89287.1"/>
    </source>
</evidence>
<sequence length="134" mass="14713">MLNIIDLVVAGLILFYLLKNAGGIIKTVKNVLIVLAILLLFGLASRLLLNSPFISGDARKTLENAYFVRLSHALIAWGYPAVENSAPKINSFVKEQIIAAPTAETKTIKIPKIKVPEKELERLLEAVPVPAKKR</sequence>
<dbReference type="Proteomes" id="UP000178724">
    <property type="component" value="Unassembled WGS sequence"/>
</dbReference>
<gene>
    <name evidence="2" type="ORF">A2625_03875</name>
</gene>
<keyword evidence="1" id="KW-0812">Transmembrane</keyword>